<accession>A0A328BYC8</accession>
<dbReference type="EMBL" id="PTPX01000009">
    <property type="protein sequence ID" value="RAL19079.1"/>
    <property type="molecule type" value="Genomic_DNA"/>
</dbReference>
<comment type="caution">
    <text evidence="6">The sequence shown here is derived from an EMBL/GenBank/DDBJ whole genome shotgun (WGS) entry which is preliminary data.</text>
</comment>
<dbReference type="RefSeq" id="WP_111749691.1">
    <property type="nucleotide sequence ID" value="NZ_PTPX01000009.1"/>
</dbReference>
<sequence length="2395" mass="260023">MGGSSGGEGRTPYEAPDSGRSTQQIKIVEVISEGEIQGLVNGAKSVFLDNTPIQAEDDSYNFTNIETAGRIGSQDQAVMVGFDTTEKEISVGTEVRKRTPLTRTITDGKVTRLRLTLGVSALFRQEDNGDTLGATVDFKITVGSQVYNLSIDGKYSSQYLRNLVIDSLPPVPFTVKVERMQDDSKSQRLQNKTIWASYTEIIDTDFAYPNTALVGIKFDSDYFSNIPTRSYEIYGIKIKVPSNYDPVTRTYSGLWDGTFKIAYSDNPALILMDIVTNKRYGLGHRLGEFGVDKWALYQAAQYCDQMIPDGYGGKRPRFTCNVWMTEQRSAYDVINDICSIFRAMPVWNGTELTVIMDRPSDPVWTYTNANVINGEFSRQYSAVKARRNAIQVEYQDAANNYEKTIEYVSNDDDIRKYGLNLKKVVAFGCTNRGQAYCTGRWILETERLETETITFSVGSEGLMHIPGDIIRVSDNNYAGTDIGGRVLSFNGHTVTLDRAIQLNGNSYFCYINAEAKHSHIRILRAKGNVITLDSEPVGLTDTSIWSLTTQTITSRLYRAMSIAENDNGSYTIVALQHEPQKEAIVDNGAVFEPVNTTLHQAPKVEHLDVDLTSGNAKLTWQTTSGVGTVTYDVRIIKAGKLYAQYKGLTSSEVAFDNLPDGEYQIVIQARNASGQIVSEKSKTFTINRPPVPQNVQVLGGLSEISLAWDYVDNVTQTEIWASETNDIRTAKRIAKVLASFYSHAIGARQIRYYWLRHTRGQNVGDFYQQQGLSAETGADIDAELALLNEKLGQNIIDEVFDTAMPARKLEMTKTVARIDNPTENIGHNQLYNEADGKLYVWDGRKYTAKVQAVDLEGKLASSQLDQALINQLTQASSTANNALSKANTVQSALAQEVNQRTQAIQAETRARTTAISAEVTARTQALQAEANARGTAVSRLEQVDRDQAQLITTATAKADNALSGLSEERLARIAGDNAESQARTVLTTRVANAESSIATLQNSVTSANRSVSELSQNLNAKIDGMSVGGRNLLLNSNQSLMAQGTINFKLSRHLDYAKIRDLVLSCDVAYTNAIRATTSGAKWFRIGAEIRVHYIDGTNQYLSVWRFATVAPTSFDGRIFAKFTMPADKIVRAIDSVKIQIFDIVAEAMIVKNPKLELGTIATDWSPAPEDVEQSISSVSAELTSYKSAQAEIDRTQSEQLVTHTARLGEAESKIQTTEQSLTTLRESTATRFNDVTANFTRTNQNVTDLSSRISTEETARADGDKSNADKIASLTSRLGATESTITNIQSTKADKTEVSSIAQTALQAIWKADAKTAVDSLQIGGRNLLRNSSQLITGWGGSVTRVDGEATFIGKGSGVFLVYTLPEIPEIGAAYTISFLAKSNQDGHLVIRFRRRDNTTKASDISKTILINSREYKLYTVTLVYQDIAAFEVVSVNFEVVSYAATGIDINFKLPKMEKGNIATGWSPAPEDIESSVNAVSADLTTYKATQANVDKAQTDQITAHTARLGTAESKISAAEQTLTTLNSSVATKFSEVAANFTQVNRNLTANQTDFEAKIVTEQKARADGDKANSDKIATLTSRVGAAESTISNIESTKASKTEVASIAQQSLQSVWQADAQAKVDSVKVGGRNLILRSATSITQTQRHQIIFDLSPSIDYAKINSLVISCDVNYTNATRSTVADAKWFTVGAEVRVWLDDKSTFYLNIFKVIPADGTESFNGRISKTYVVPEGRRIIRLTAPLIRLYDIVADDIVVKNPKLELGTIATDWTPAPEDVEQSIDVVSAELTSYKLTQSNKEQAQATQISGLTTRLGNAESSLSTTSQSITTLNGTVSAMHTIQAVAITGGKKAIAGISMGASGSESSVIVMADKFNVVKNAQDGNVKPMFGVVNNKVAVNGDLIADGTVSARMMATDSVQAGAIAAGAIRANHIAAGEISADKLTIGLGGNLIFNPIFANPTNGIPYGWTKEGNVGNFECFQDPDWGMAKGSYLPNENTVKYSTGEDLGSTSIIGIWQNIPVNPSQWYIASVYMGNHRASKVEMILQFYRSDNTVIGSAVHTTANPKSFAGIVNADRVFRKVKTPADCKYIRMHLRKSATVTGANPANSYMFVCRPMLEECTEHTREPSPWQNAGVTAIHGGSIVTNTITAQQMAANTITANEIASNAIAAHHLSANSVNAGHVVSQSLTADKLNINSLSAISANLGAVTAGSIRGVTITGNTISGNTISGGTISGTTISGTTINGGTIKGARIEGITIEAQNIIGDVVKVYSSSLRKVKRDYVIDQIVIPRSNKNRIAFLMPVLLVQISTWYRPGPGENDVGDWSTTSATTIQVLMNGQLKLSASTNGYDGQNHVVTLQGTIELPANTDITLSFTHNGGSAVPEGTQFVFFINNV</sequence>
<feature type="domain" description="Tip attachment protein J Fn3-1" evidence="4">
    <location>
        <begin position="600"/>
        <end position="689"/>
    </location>
</feature>
<dbReference type="Pfam" id="PF24801">
    <property type="entry name" value="FNIII-A_GpJ"/>
    <property type="match status" value="1"/>
</dbReference>
<gene>
    <name evidence="6" type="ORF">C5N92_04600</name>
</gene>
<evidence type="ECO:0000313" key="7">
    <source>
        <dbReference type="Proteomes" id="UP000248689"/>
    </source>
</evidence>
<evidence type="ECO:0000259" key="2">
    <source>
        <dbReference type="Pfam" id="PF09327"/>
    </source>
</evidence>
<feature type="region of interest" description="Disordered" evidence="1">
    <location>
        <begin position="1"/>
        <end position="22"/>
    </location>
</feature>
<dbReference type="InterPro" id="IPR015406">
    <property type="entry name" value="GpJ_CSF"/>
</dbReference>
<dbReference type="InterPro" id="IPR053171">
    <property type="entry name" value="Viral_Tip_Attach_Protein"/>
</dbReference>
<evidence type="ECO:0000256" key="1">
    <source>
        <dbReference type="SAM" id="MobiDB-lite"/>
    </source>
</evidence>
<dbReference type="PANTHER" id="PTHR36251:SF2">
    <property type="entry name" value="GIFSY-2 PROPHAGE HOST SPECIFICITY PROTEIN J, PHAGE LAMBDA"/>
    <property type="match status" value="1"/>
</dbReference>
<feature type="domain" description="Tip attachment protein J central straight fiber" evidence="2">
    <location>
        <begin position="1821"/>
        <end position="1933"/>
    </location>
</feature>
<dbReference type="Proteomes" id="UP000248689">
    <property type="component" value="Unassembled WGS sequence"/>
</dbReference>
<reference evidence="7" key="1">
    <citation type="submission" date="2018-02" db="EMBL/GenBank/DDBJ databases">
        <title>Glaesserella australis sp. nov., isolated from the lungs of pigs.</title>
        <authorList>
            <person name="Turni C."/>
            <person name="Christensen H."/>
        </authorList>
    </citation>
    <scope>NUCLEOTIDE SEQUENCE [LARGE SCALE GENOMIC DNA]</scope>
    <source>
        <strain evidence="7">HS4635</strain>
    </source>
</reference>
<evidence type="ECO:0000259" key="3">
    <source>
        <dbReference type="Pfam" id="PF13550"/>
    </source>
</evidence>
<proteinExistence type="predicted"/>
<dbReference type="InterPro" id="IPR032876">
    <property type="entry name" value="J_dom"/>
</dbReference>
<dbReference type="InterPro" id="IPR055383">
    <property type="entry name" value="FN3-1_GpJ"/>
</dbReference>
<dbReference type="OrthoDB" id="109844at2"/>
<feature type="domain" description="Tip attachment protein J" evidence="3">
    <location>
        <begin position="325"/>
        <end position="484"/>
    </location>
</feature>
<dbReference type="Pfam" id="PF24421">
    <property type="entry name" value="Ig_J"/>
    <property type="match status" value="1"/>
</dbReference>
<organism evidence="6 7">
    <name type="scientific">Glaesserella australis</name>
    <dbReference type="NCBI Taxonomy" id="2094024"/>
    <lineage>
        <taxon>Bacteria</taxon>
        <taxon>Pseudomonadati</taxon>
        <taxon>Pseudomonadota</taxon>
        <taxon>Gammaproteobacteria</taxon>
        <taxon>Pasteurellales</taxon>
        <taxon>Pasteurellaceae</taxon>
        <taxon>Glaesserella</taxon>
    </lineage>
</organism>
<evidence type="ECO:0000259" key="5">
    <source>
        <dbReference type="Pfam" id="PF24801"/>
    </source>
</evidence>
<keyword evidence="7" id="KW-1185">Reference proteome</keyword>
<dbReference type="Pfam" id="PF13550">
    <property type="entry name" value="Phage-tail_3"/>
    <property type="match status" value="1"/>
</dbReference>
<evidence type="ECO:0000313" key="6">
    <source>
        <dbReference type="EMBL" id="RAL19079.1"/>
    </source>
</evidence>
<protein>
    <submittedName>
        <fullName evidence="6">Host specificity protein J</fullName>
    </submittedName>
</protein>
<dbReference type="InterPro" id="IPR055385">
    <property type="entry name" value="GpJ_HDII-ins2"/>
</dbReference>
<evidence type="ECO:0000259" key="4">
    <source>
        <dbReference type="Pfam" id="PF24421"/>
    </source>
</evidence>
<dbReference type="Pfam" id="PF09327">
    <property type="entry name" value="Phage_Tail_Tip"/>
    <property type="match status" value="1"/>
</dbReference>
<name>A0A328BYC8_9PAST</name>
<dbReference type="PANTHER" id="PTHR36251">
    <property type="entry name" value="FELS-1 PROPHAGE HOST SPECIFICITY PROTEIN-RELATED"/>
    <property type="match status" value="1"/>
</dbReference>
<feature type="domain" description="Tip attachment protein J HDII-ins2" evidence="5">
    <location>
        <begin position="85"/>
        <end position="204"/>
    </location>
</feature>